<accession>A0A161X257</accession>
<proteinExistence type="predicted"/>
<keyword evidence="2" id="KW-1185">Reference proteome</keyword>
<dbReference type="AlphaFoldDB" id="A0A161X257"/>
<name>A0A161X257_9CLOT</name>
<dbReference type="PATRIC" id="fig|1121326.3.peg.560"/>
<reference evidence="1 2" key="1">
    <citation type="submission" date="2016-04" db="EMBL/GenBank/DDBJ databases">
        <title>Genome sequence of Clostridium magnum DSM 2767.</title>
        <authorList>
            <person name="Poehlein A."/>
            <person name="Uhlig R."/>
            <person name="Fischer R."/>
            <person name="Bahl H."/>
            <person name="Daniel R."/>
        </authorList>
    </citation>
    <scope>NUCLEOTIDE SEQUENCE [LARGE SCALE GENOMIC DNA]</scope>
    <source>
        <strain evidence="1 2">DSM 2767</strain>
    </source>
</reference>
<dbReference type="OrthoDB" id="9780715at2"/>
<protein>
    <recommendedName>
        <fullName evidence="3">Phage-related minor tail protein</fullName>
    </recommendedName>
</protein>
<gene>
    <name evidence="1" type="ORF">CLMAG_06040</name>
</gene>
<dbReference type="STRING" id="1121326.CLMAG_06040"/>
<dbReference type="Proteomes" id="UP000076603">
    <property type="component" value="Unassembled WGS sequence"/>
</dbReference>
<dbReference type="RefSeq" id="WP_066617731.1">
    <property type="nucleotide sequence ID" value="NZ_FQXL01000031.1"/>
</dbReference>
<evidence type="ECO:0000313" key="1">
    <source>
        <dbReference type="EMBL" id="KZL93558.1"/>
    </source>
</evidence>
<dbReference type="EMBL" id="LWAE01000001">
    <property type="protein sequence ID" value="KZL93558.1"/>
    <property type="molecule type" value="Genomic_DNA"/>
</dbReference>
<evidence type="ECO:0000313" key="2">
    <source>
        <dbReference type="Proteomes" id="UP000076603"/>
    </source>
</evidence>
<organism evidence="1 2">
    <name type="scientific">Clostridium magnum DSM 2767</name>
    <dbReference type="NCBI Taxonomy" id="1121326"/>
    <lineage>
        <taxon>Bacteria</taxon>
        <taxon>Bacillati</taxon>
        <taxon>Bacillota</taxon>
        <taxon>Clostridia</taxon>
        <taxon>Eubacteriales</taxon>
        <taxon>Clostridiaceae</taxon>
        <taxon>Clostridium</taxon>
    </lineage>
</organism>
<evidence type="ECO:0008006" key="3">
    <source>
        <dbReference type="Google" id="ProtNLM"/>
    </source>
</evidence>
<sequence>MGKVISTILNLKDNFSNVLSKTTDNVRKFQDQTKKSQAAISGMSGAVSKAGNHITSTLAGLGIGYAIEEAGRKSIMLASDLNEVQNVVDVTFGNSSKVIDQWSDKALNAYGLSTLQAKQFNGTLGALMKSSGISSDKLVEMSENMTGLAGDFASFYNLRPEEAFEKIKSGISGETEPLKALGINMSVANLETSEYVKTLGKKWDKMTQGEQTMARYMYLMKASKDAQGDFNRTSQSFANQLRIAKTSAEQAGASIASIFLPSLNKVLLAVNAGGLDQKILKVKDSVFSVINYITPSFQNLWSWIVKFGDATGLSTFINNIKTDVATGNLDTLKWILKDVLDGATAVVSFVTNHWEEIGPAVYTAIGAFVAFELAVKGAMIVESLSGLITVATIIWDGYTMGVGAAAIAQDLLNLAMKSNPIGTVITLLGLLALAIAEVVTHWKDICAWVEKAWNWLKTWNGTKAENKSVTFTQTRIDDNRTIGERQAERIGKNATGTSYSPGGLTMVGEYGRELVEMPKGSKVHTASQTKDILDSNNKGVYIYVTIQGNVIGNEEFADEVGNHIYNKVSLAMQR</sequence>
<comment type="caution">
    <text evidence="1">The sequence shown here is derived from an EMBL/GenBank/DDBJ whole genome shotgun (WGS) entry which is preliminary data.</text>
</comment>